<dbReference type="EMBL" id="JAUJFL010000002">
    <property type="protein sequence ID" value="KAK2610290.1"/>
    <property type="molecule type" value="Genomic_DNA"/>
</dbReference>
<dbReference type="Proteomes" id="UP001265746">
    <property type="component" value="Unassembled WGS sequence"/>
</dbReference>
<reference evidence="1" key="1">
    <citation type="submission" date="2023-06" db="EMBL/GenBank/DDBJ databases">
        <authorList>
            <person name="Noh H."/>
        </authorList>
    </citation>
    <scope>NUCLEOTIDE SEQUENCE</scope>
    <source>
        <strain evidence="1">DUCC20226</strain>
    </source>
</reference>
<dbReference type="PANTHER" id="PTHR47332">
    <property type="entry name" value="SET DOMAIN-CONTAINING PROTEIN 5"/>
    <property type="match status" value="1"/>
</dbReference>
<keyword evidence="2" id="KW-1185">Reference proteome</keyword>
<dbReference type="AlphaFoldDB" id="A0AAD9SIK9"/>
<dbReference type="PANTHER" id="PTHR47332:SF6">
    <property type="entry name" value="SET DOMAIN-CONTAINING PROTEIN"/>
    <property type="match status" value="1"/>
</dbReference>
<accession>A0AAD9SIK9</accession>
<protein>
    <submittedName>
        <fullName evidence="1">Uncharacterized protein</fullName>
    </submittedName>
</protein>
<comment type="caution">
    <text evidence="1">The sequence shown here is derived from an EMBL/GenBank/DDBJ whole genome shotgun (WGS) entry which is preliminary data.</text>
</comment>
<organism evidence="1 2">
    <name type="scientific">Phomopsis amygdali</name>
    <name type="common">Fusicoccum amygdali</name>
    <dbReference type="NCBI Taxonomy" id="1214568"/>
    <lineage>
        <taxon>Eukaryota</taxon>
        <taxon>Fungi</taxon>
        <taxon>Dikarya</taxon>
        <taxon>Ascomycota</taxon>
        <taxon>Pezizomycotina</taxon>
        <taxon>Sordariomycetes</taxon>
        <taxon>Sordariomycetidae</taxon>
        <taxon>Diaporthales</taxon>
        <taxon>Diaporthaceae</taxon>
        <taxon>Diaporthe</taxon>
    </lineage>
</organism>
<evidence type="ECO:0000313" key="2">
    <source>
        <dbReference type="Proteomes" id="UP001265746"/>
    </source>
</evidence>
<gene>
    <name evidence="1" type="ORF">N8I77_003737</name>
</gene>
<evidence type="ECO:0000313" key="1">
    <source>
        <dbReference type="EMBL" id="KAK2610290.1"/>
    </source>
</evidence>
<proteinExistence type="predicted"/>
<dbReference type="InterPro" id="IPR053185">
    <property type="entry name" value="SET_domain_protein"/>
</dbReference>
<name>A0AAD9SIK9_PHOAM</name>
<sequence length="289" mass="32192">MRFASPHQTVGEMVILTDRQIAVLLTCACVVVAQRFEAHQTCSPNPLVASRAVCSSVSQAARIYGPHNPTPPKSWNGPLDCQEDYCIYSNRAVSKPPWVILSTTAEAALSLESYFHIVPNEQPLSASEPYYFLKIYPRRPKREFLSQVGQDVTAVIDRNGFKIHTGRDNDAVRYARLNTLWDFSCTCEQCQLSSAEVEASDSRLKHIKALEETMGHPATSFPAGDLMVQAGAELVALYEQERLDVYIGCAYRRAALNYALFADQHNAQRFAQETLKGFRVARRQGADGS</sequence>